<name>A0A2I2FGM1_ASPCN</name>
<dbReference type="OrthoDB" id="410267at2759"/>
<dbReference type="EMBL" id="KZ559127">
    <property type="protein sequence ID" value="PLB39786.1"/>
    <property type="molecule type" value="Genomic_DNA"/>
</dbReference>
<evidence type="ECO:0000313" key="2">
    <source>
        <dbReference type="EMBL" id="PLB39786.1"/>
    </source>
</evidence>
<protein>
    <submittedName>
        <fullName evidence="2">Uncharacterized protein</fullName>
    </submittedName>
</protein>
<evidence type="ECO:0000256" key="1">
    <source>
        <dbReference type="SAM" id="Phobius"/>
    </source>
</evidence>
<sequence>MVASSTLTGVPIAAEILSRCGGQYWGLIVFTVCCYTAGLGCVIAVKQLHCGWRRPCAILETFIIPVMNPSQATRGQA</sequence>
<keyword evidence="3" id="KW-1185">Reference proteome</keyword>
<accession>A0A2I2FGM1</accession>
<organism evidence="2 3">
    <name type="scientific">Aspergillus candidus</name>
    <dbReference type="NCBI Taxonomy" id="41067"/>
    <lineage>
        <taxon>Eukaryota</taxon>
        <taxon>Fungi</taxon>
        <taxon>Dikarya</taxon>
        <taxon>Ascomycota</taxon>
        <taxon>Pezizomycotina</taxon>
        <taxon>Eurotiomycetes</taxon>
        <taxon>Eurotiomycetidae</taxon>
        <taxon>Eurotiales</taxon>
        <taxon>Aspergillaceae</taxon>
        <taxon>Aspergillus</taxon>
        <taxon>Aspergillus subgen. Circumdati</taxon>
    </lineage>
</organism>
<feature type="transmembrane region" description="Helical" evidence="1">
    <location>
        <begin position="24"/>
        <end position="45"/>
    </location>
</feature>
<dbReference type="GeneID" id="36519025"/>
<dbReference type="AlphaFoldDB" id="A0A2I2FGM1"/>
<evidence type="ECO:0000313" key="3">
    <source>
        <dbReference type="Proteomes" id="UP000234585"/>
    </source>
</evidence>
<keyword evidence="1" id="KW-0472">Membrane</keyword>
<keyword evidence="1" id="KW-1133">Transmembrane helix</keyword>
<reference evidence="2 3" key="1">
    <citation type="submission" date="2017-12" db="EMBL/GenBank/DDBJ databases">
        <authorList>
            <consortium name="DOE Joint Genome Institute"/>
            <person name="Haridas S."/>
            <person name="Kjaerbolling I."/>
            <person name="Vesth T.C."/>
            <person name="Frisvad J.C."/>
            <person name="Nybo J.L."/>
            <person name="Theobald S."/>
            <person name="Kuo A."/>
            <person name="Bowyer P."/>
            <person name="Matsuda Y."/>
            <person name="Mondo S."/>
            <person name="Lyhne E.K."/>
            <person name="Kogle M.E."/>
            <person name="Clum A."/>
            <person name="Lipzen A."/>
            <person name="Salamov A."/>
            <person name="Ngan C.Y."/>
            <person name="Daum C."/>
            <person name="Chiniquy J."/>
            <person name="Barry K."/>
            <person name="LaButti K."/>
            <person name="Simmons B.A."/>
            <person name="Magnuson J.K."/>
            <person name="Mortensen U.H."/>
            <person name="Larsen T.O."/>
            <person name="Grigoriev I.V."/>
            <person name="Baker S.E."/>
            <person name="Andersen M.R."/>
            <person name="Nordberg H.P."/>
            <person name="Cantor M.N."/>
            <person name="Hua S.X."/>
        </authorList>
    </citation>
    <scope>NUCLEOTIDE SEQUENCE [LARGE SCALE GENOMIC DNA]</scope>
    <source>
        <strain evidence="2 3">CBS 102.13</strain>
    </source>
</reference>
<proteinExistence type="predicted"/>
<dbReference type="Proteomes" id="UP000234585">
    <property type="component" value="Unassembled WGS sequence"/>
</dbReference>
<gene>
    <name evidence="2" type="ORF">BDW47DRAFT_102408</name>
</gene>
<dbReference type="RefSeq" id="XP_024673798.1">
    <property type="nucleotide sequence ID" value="XM_024811865.1"/>
</dbReference>
<keyword evidence="1" id="KW-0812">Transmembrane</keyword>